<evidence type="ECO:0000313" key="1">
    <source>
        <dbReference type="EMBL" id="SPV25539.1"/>
    </source>
</evidence>
<dbReference type="AlphaFoldDB" id="A0A2X1H4B5"/>
<reference evidence="1 2" key="1">
    <citation type="submission" date="2018-06" db="EMBL/GenBank/DDBJ databases">
        <authorList>
            <consortium name="Pathogen Informatics"/>
            <person name="Doyle S."/>
        </authorList>
    </citation>
    <scope>NUCLEOTIDE SEQUENCE [LARGE SCALE GENOMIC DNA]</scope>
    <source>
        <strain evidence="1 2">NCTC11546</strain>
    </source>
</reference>
<proteinExistence type="predicted"/>
<sequence length="30" mass="3488">MMTLMKKIALSLLLMMTVAVFAQQKPRFVF</sequence>
<protein>
    <submittedName>
        <fullName evidence="1">Uncharacterized protein</fullName>
    </submittedName>
</protein>
<accession>A0A2X1H4B5</accession>
<evidence type="ECO:0000313" key="2">
    <source>
        <dbReference type="Proteomes" id="UP000249891"/>
    </source>
</evidence>
<name>A0A2X1H4B5_CAPOC</name>
<dbReference type="EMBL" id="UARG01000016">
    <property type="protein sequence ID" value="SPV25539.1"/>
    <property type="molecule type" value="Genomic_DNA"/>
</dbReference>
<organism evidence="1 2">
    <name type="scientific">Capnocytophaga ochracea</name>
    <dbReference type="NCBI Taxonomy" id="1018"/>
    <lineage>
        <taxon>Bacteria</taxon>
        <taxon>Pseudomonadati</taxon>
        <taxon>Bacteroidota</taxon>
        <taxon>Flavobacteriia</taxon>
        <taxon>Flavobacteriales</taxon>
        <taxon>Flavobacteriaceae</taxon>
        <taxon>Capnocytophaga</taxon>
    </lineage>
</organism>
<dbReference type="Proteomes" id="UP000249891">
    <property type="component" value="Unassembled WGS sequence"/>
</dbReference>
<gene>
    <name evidence="1" type="ORF">NCTC11546_00131</name>
</gene>